<dbReference type="EMBL" id="MN739801">
    <property type="protein sequence ID" value="QHT26731.1"/>
    <property type="molecule type" value="Genomic_DNA"/>
</dbReference>
<proteinExistence type="predicted"/>
<protein>
    <submittedName>
        <fullName evidence="1">Uncharacterized protein</fullName>
    </submittedName>
</protein>
<organism evidence="1">
    <name type="scientific">viral metagenome</name>
    <dbReference type="NCBI Taxonomy" id="1070528"/>
    <lineage>
        <taxon>unclassified sequences</taxon>
        <taxon>metagenomes</taxon>
        <taxon>organismal metagenomes</taxon>
    </lineage>
</organism>
<accession>A0A6C0EDM2</accession>
<evidence type="ECO:0000313" key="1">
    <source>
        <dbReference type="EMBL" id="QHT26731.1"/>
    </source>
</evidence>
<dbReference type="AlphaFoldDB" id="A0A6C0EDM2"/>
<name>A0A6C0EDM2_9ZZZZ</name>
<reference evidence="1" key="1">
    <citation type="journal article" date="2020" name="Nature">
        <title>Giant virus diversity and host interactions through global metagenomics.</title>
        <authorList>
            <person name="Schulz F."/>
            <person name="Roux S."/>
            <person name="Paez-Espino D."/>
            <person name="Jungbluth S."/>
            <person name="Walsh D.A."/>
            <person name="Denef V.J."/>
            <person name="McMahon K.D."/>
            <person name="Konstantinidis K.T."/>
            <person name="Eloe-Fadrosh E.A."/>
            <person name="Kyrpides N.C."/>
            <person name="Woyke T."/>
        </authorList>
    </citation>
    <scope>NUCLEOTIDE SEQUENCE</scope>
    <source>
        <strain evidence="1">GVMAG-M-3300023179-2</strain>
    </source>
</reference>
<sequence length="282" mass="33213">MVEVIKKKRGRKPKNYCTTKLESLESINENINTDEEKIIFHIPITIDEINDTYNNDISMFISNNNNVNIINNNANNSNSSEINTTINQNKFIINNINKVVTHICTFTKNTKCWWCKNLFITPSVQLPEDYFNDTFFCIGHFCSFNCMKSYNLDLNDSLIYKRDSLINLLYYLTYSEYKNIVRAPHWLTLNEFGGPLTLEMFRENINFNTTDYLILHPPLISRQMQIEESYKINKLKEVHIDKINKIYSEIDSDYLIKRNKNLPASHLNLETTMGLIKTKKKY</sequence>